<evidence type="ECO:0000256" key="16">
    <source>
        <dbReference type="ARBA" id="ARBA00047660"/>
    </source>
</evidence>
<dbReference type="InterPro" id="IPR005225">
    <property type="entry name" value="Small_GTP-bd"/>
</dbReference>
<evidence type="ECO:0000256" key="2">
    <source>
        <dbReference type="ARBA" id="ARBA00006270"/>
    </source>
</evidence>
<evidence type="ECO:0000256" key="4">
    <source>
        <dbReference type="ARBA" id="ARBA00022448"/>
    </source>
</evidence>
<evidence type="ECO:0000313" key="20">
    <source>
        <dbReference type="Proteomes" id="UP001566132"/>
    </source>
</evidence>
<evidence type="ECO:0000256" key="8">
    <source>
        <dbReference type="ARBA" id="ARBA00022842"/>
    </source>
</evidence>
<comment type="subcellular location">
    <subcellularLocation>
        <location evidence="15">Golgi apparatus membrane</location>
        <topology evidence="15">Lipid-anchor</topology>
    </subcellularLocation>
</comment>
<keyword evidence="8" id="KW-0460">Magnesium</keyword>
<dbReference type="Proteomes" id="UP001566132">
    <property type="component" value="Unassembled WGS sequence"/>
</dbReference>
<dbReference type="Pfam" id="PF00071">
    <property type="entry name" value="Ras"/>
    <property type="match status" value="1"/>
</dbReference>
<dbReference type="InterPro" id="IPR027417">
    <property type="entry name" value="P-loop_NTPase"/>
</dbReference>
<accession>A0ABD1EHS8</accession>
<keyword evidence="10" id="KW-0333">Golgi apparatus</keyword>
<dbReference type="PRINTS" id="PR00449">
    <property type="entry name" value="RASTRNSFRMNG"/>
</dbReference>
<keyword evidence="20" id="KW-1185">Reference proteome</keyword>
<keyword evidence="12" id="KW-0472">Membrane</keyword>
<gene>
    <name evidence="19" type="ORF">ABEB36_009880</name>
</gene>
<name>A0ABD1EHS8_HYPHA</name>
<evidence type="ECO:0000256" key="7">
    <source>
        <dbReference type="ARBA" id="ARBA00022801"/>
    </source>
</evidence>
<keyword evidence="6" id="KW-0547">Nucleotide-binding</keyword>
<dbReference type="GO" id="GO:0003925">
    <property type="term" value="F:G protein activity"/>
    <property type="evidence" value="ECO:0007669"/>
    <property type="project" value="UniProtKB-EC"/>
</dbReference>
<dbReference type="SMART" id="SM00173">
    <property type="entry name" value="RAS"/>
    <property type="match status" value="1"/>
</dbReference>
<keyword evidence="13" id="KW-0449">Lipoprotein</keyword>
<keyword evidence="4" id="KW-0813">Transport</keyword>
<evidence type="ECO:0000256" key="9">
    <source>
        <dbReference type="ARBA" id="ARBA00022927"/>
    </source>
</evidence>
<dbReference type="InterPro" id="IPR050227">
    <property type="entry name" value="Rab"/>
</dbReference>
<protein>
    <recommendedName>
        <fullName evidence="18">Ras-related protein Rab-36</fullName>
        <ecNumber evidence="3">3.6.5.2</ecNumber>
    </recommendedName>
</protein>
<evidence type="ECO:0000256" key="18">
    <source>
        <dbReference type="ARBA" id="ARBA00067830"/>
    </source>
</evidence>
<dbReference type="EC" id="3.6.5.2" evidence="3"/>
<dbReference type="PROSITE" id="PS51419">
    <property type="entry name" value="RAB"/>
    <property type="match status" value="1"/>
</dbReference>
<evidence type="ECO:0000256" key="5">
    <source>
        <dbReference type="ARBA" id="ARBA00022723"/>
    </source>
</evidence>
<reference evidence="19 20" key="1">
    <citation type="submission" date="2024-05" db="EMBL/GenBank/DDBJ databases">
        <title>Genetic variation in Jamaican populations of the coffee berry borer (Hypothenemus hampei).</title>
        <authorList>
            <person name="Errbii M."/>
            <person name="Myrie A."/>
        </authorList>
    </citation>
    <scope>NUCLEOTIDE SEQUENCE [LARGE SCALE GENOMIC DNA]</scope>
    <source>
        <strain evidence="19">JA-Hopewell-2020-01-JO</strain>
        <tissue evidence="19">Whole body</tissue>
    </source>
</reference>
<comment type="function">
    <text evidence="17">The small GTPases Rab are key regulators of intracellular membrane trafficking, from the formation of transport vesicles to their fusion with membranes. Rabs cycle between an inactive GDP-bound form and an active GTP-bound form that is able to recruit to membranes different sets of downstream effectors directly responsible for vesicle formation, movement, tethering and fusion.</text>
</comment>
<dbReference type="SMART" id="SM00176">
    <property type="entry name" value="RAN"/>
    <property type="match status" value="1"/>
</dbReference>
<comment type="cofactor">
    <cofactor evidence="1">
        <name>Mg(2+)</name>
        <dbReference type="ChEBI" id="CHEBI:18420"/>
    </cofactor>
</comment>
<keyword evidence="9" id="KW-0653">Protein transport</keyword>
<dbReference type="PANTHER" id="PTHR47977">
    <property type="entry name" value="RAS-RELATED PROTEIN RAB"/>
    <property type="match status" value="1"/>
</dbReference>
<dbReference type="InterPro" id="IPR001806">
    <property type="entry name" value="Small_GTPase"/>
</dbReference>
<dbReference type="SUPFAM" id="SSF52540">
    <property type="entry name" value="P-loop containing nucleoside triphosphate hydrolases"/>
    <property type="match status" value="1"/>
</dbReference>
<comment type="catalytic activity">
    <reaction evidence="16">
        <text>GTP + H2O = GDP + phosphate + H(+)</text>
        <dbReference type="Rhea" id="RHEA:19669"/>
        <dbReference type="ChEBI" id="CHEBI:15377"/>
        <dbReference type="ChEBI" id="CHEBI:15378"/>
        <dbReference type="ChEBI" id="CHEBI:37565"/>
        <dbReference type="ChEBI" id="CHEBI:43474"/>
        <dbReference type="ChEBI" id="CHEBI:58189"/>
        <dbReference type="EC" id="3.6.5.2"/>
    </reaction>
    <physiologicalReaction direction="left-to-right" evidence="16">
        <dbReference type="Rhea" id="RHEA:19670"/>
    </physiologicalReaction>
</comment>
<dbReference type="GO" id="GO:0005525">
    <property type="term" value="F:GTP binding"/>
    <property type="evidence" value="ECO:0007669"/>
    <property type="project" value="UniProtKB-KW"/>
</dbReference>
<keyword evidence="14" id="KW-0636">Prenylation</keyword>
<keyword evidence="5" id="KW-0479">Metal-binding</keyword>
<evidence type="ECO:0000256" key="17">
    <source>
        <dbReference type="ARBA" id="ARBA00058763"/>
    </source>
</evidence>
<dbReference type="PROSITE" id="PS51421">
    <property type="entry name" value="RAS"/>
    <property type="match status" value="1"/>
</dbReference>
<evidence type="ECO:0000256" key="6">
    <source>
        <dbReference type="ARBA" id="ARBA00022741"/>
    </source>
</evidence>
<evidence type="ECO:0000256" key="10">
    <source>
        <dbReference type="ARBA" id="ARBA00023034"/>
    </source>
</evidence>
<dbReference type="SMART" id="SM00174">
    <property type="entry name" value="RHO"/>
    <property type="match status" value="1"/>
</dbReference>
<dbReference type="GO" id="GO:0015031">
    <property type="term" value="P:protein transport"/>
    <property type="evidence" value="ECO:0007669"/>
    <property type="project" value="UniProtKB-KW"/>
</dbReference>
<dbReference type="EMBL" id="JBDJPC010000007">
    <property type="protein sequence ID" value="KAL1494256.1"/>
    <property type="molecule type" value="Genomic_DNA"/>
</dbReference>
<evidence type="ECO:0000256" key="11">
    <source>
        <dbReference type="ARBA" id="ARBA00023134"/>
    </source>
</evidence>
<evidence type="ECO:0000313" key="19">
    <source>
        <dbReference type="EMBL" id="KAL1494256.1"/>
    </source>
</evidence>
<sequence length="281" mass="32544">MNGKAVSDDDRNINKFPWPYSLESTPYLQTDFREQIKRQCLNQENNLTQGWLKMSKVVIIGDICVGKTSLVNRYCRKFFESNYKSTIGVDFEVENFYILGIPFMLQIWDTAGQERFKSIAQSYYRGANVLIIVFDLTNWESLSNCKKWLFEALDANLDTRPLIFLIGSKSDLLNSITYKPIKANALEIAKEINAEYWAVSSKSGKNISKLFRRIAALSFERVLLNSEETSTHVNIGQRLMDENRDNKLLTKKSFLNYDIQCYFCKEKRKSKKYANGSNTSE</sequence>
<dbReference type="NCBIfam" id="TIGR00231">
    <property type="entry name" value="small_GTP"/>
    <property type="match status" value="1"/>
</dbReference>
<comment type="caution">
    <text evidence="19">The sequence shown here is derived from an EMBL/GenBank/DDBJ whole genome shotgun (WGS) entry which is preliminary data.</text>
</comment>
<dbReference type="GO" id="GO:0046872">
    <property type="term" value="F:metal ion binding"/>
    <property type="evidence" value="ECO:0007669"/>
    <property type="project" value="UniProtKB-KW"/>
</dbReference>
<dbReference type="GO" id="GO:0000139">
    <property type="term" value="C:Golgi membrane"/>
    <property type="evidence" value="ECO:0007669"/>
    <property type="project" value="UniProtKB-SubCell"/>
</dbReference>
<evidence type="ECO:0000256" key="13">
    <source>
        <dbReference type="ARBA" id="ARBA00023288"/>
    </source>
</evidence>
<evidence type="ECO:0000256" key="1">
    <source>
        <dbReference type="ARBA" id="ARBA00001946"/>
    </source>
</evidence>
<dbReference type="AlphaFoldDB" id="A0ABD1EHS8"/>
<dbReference type="SMART" id="SM00175">
    <property type="entry name" value="RAB"/>
    <property type="match status" value="1"/>
</dbReference>
<dbReference type="Gene3D" id="3.40.50.300">
    <property type="entry name" value="P-loop containing nucleotide triphosphate hydrolases"/>
    <property type="match status" value="1"/>
</dbReference>
<proteinExistence type="inferred from homology"/>
<keyword evidence="11" id="KW-0342">GTP-binding</keyword>
<organism evidence="19 20">
    <name type="scientific">Hypothenemus hampei</name>
    <name type="common">Coffee berry borer</name>
    <dbReference type="NCBI Taxonomy" id="57062"/>
    <lineage>
        <taxon>Eukaryota</taxon>
        <taxon>Metazoa</taxon>
        <taxon>Ecdysozoa</taxon>
        <taxon>Arthropoda</taxon>
        <taxon>Hexapoda</taxon>
        <taxon>Insecta</taxon>
        <taxon>Pterygota</taxon>
        <taxon>Neoptera</taxon>
        <taxon>Endopterygota</taxon>
        <taxon>Coleoptera</taxon>
        <taxon>Polyphaga</taxon>
        <taxon>Cucujiformia</taxon>
        <taxon>Curculionidae</taxon>
        <taxon>Scolytinae</taxon>
        <taxon>Hypothenemus</taxon>
    </lineage>
</organism>
<dbReference type="FunFam" id="3.40.50.300:FF:000707">
    <property type="entry name" value="RAB36, member RAS oncogene family"/>
    <property type="match status" value="1"/>
</dbReference>
<evidence type="ECO:0000256" key="12">
    <source>
        <dbReference type="ARBA" id="ARBA00023136"/>
    </source>
</evidence>
<evidence type="ECO:0000256" key="14">
    <source>
        <dbReference type="ARBA" id="ARBA00023289"/>
    </source>
</evidence>
<evidence type="ECO:0000256" key="15">
    <source>
        <dbReference type="ARBA" id="ARBA00037794"/>
    </source>
</evidence>
<comment type="similarity">
    <text evidence="2">Belongs to the small GTPase superfamily. Rab family.</text>
</comment>
<evidence type="ECO:0000256" key="3">
    <source>
        <dbReference type="ARBA" id="ARBA00011984"/>
    </source>
</evidence>
<keyword evidence="7" id="KW-0378">Hydrolase</keyword>